<dbReference type="Pfam" id="PF00090">
    <property type="entry name" value="TSP_1"/>
    <property type="match status" value="1"/>
</dbReference>
<dbReference type="GO" id="GO:0004867">
    <property type="term" value="F:serine-type endopeptidase inhibitor activity"/>
    <property type="evidence" value="ECO:0007669"/>
    <property type="project" value="InterPro"/>
</dbReference>
<organism evidence="3 4">
    <name type="scientific">Mytilus edulis</name>
    <name type="common">Blue mussel</name>
    <dbReference type="NCBI Taxonomy" id="6550"/>
    <lineage>
        <taxon>Eukaryota</taxon>
        <taxon>Metazoa</taxon>
        <taxon>Spiralia</taxon>
        <taxon>Lophotrochozoa</taxon>
        <taxon>Mollusca</taxon>
        <taxon>Bivalvia</taxon>
        <taxon>Autobranchia</taxon>
        <taxon>Pteriomorphia</taxon>
        <taxon>Mytilida</taxon>
        <taxon>Mytiloidea</taxon>
        <taxon>Mytilidae</taxon>
        <taxon>Mytilinae</taxon>
        <taxon>Mytilus</taxon>
    </lineage>
</organism>
<keyword evidence="4" id="KW-1185">Reference proteome</keyword>
<dbReference type="PANTHER" id="PTHR10083:SF375">
    <property type="entry name" value="BPTI_KUNITZ INHIBITOR DOMAIN-CONTAINING PROTEIN"/>
    <property type="match status" value="1"/>
</dbReference>
<dbReference type="PROSITE" id="PS00280">
    <property type="entry name" value="BPTI_KUNITZ_1"/>
    <property type="match status" value="1"/>
</dbReference>
<dbReference type="AlphaFoldDB" id="A0A8S3QLL3"/>
<dbReference type="EMBL" id="CAJPWZ010000558">
    <property type="protein sequence ID" value="CAG2196493.1"/>
    <property type="molecule type" value="Genomic_DNA"/>
</dbReference>
<dbReference type="Pfam" id="PF00014">
    <property type="entry name" value="Kunitz_BPTI"/>
    <property type="match status" value="1"/>
</dbReference>
<evidence type="ECO:0000259" key="2">
    <source>
        <dbReference type="PROSITE" id="PS50279"/>
    </source>
</evidence>
<dbReference type="PROSITE" id="PS50279">
    <property type="entry name" value="BPTI_KUNITZ_2"/>
    <property type="match status" value="1"/>
</dbReference>
<dbReference type="FunFam" id="2.20.100.10:FF:000001">
    <property type="entry name" value="semaphorin-5A isoform X1"/>
    <property type="match status" value="1"/>
</dbReference>
<dbReference type="InterPro" id="IPR050098">
    <property type="entry name" value="TFPI/VKTCI-like"/>
</dbReference>
<evidence type="ECO:0000313" key="4">
    <source>
        <dbReference type="Proteomes" id="UP000683360"/>
    </source>
</evidence>
<dbReference type="CDD" id="cd00109">
    <property type="entry name" value="Kunitz-type"/>
    <property type="match status" value="1"/>
</dbReference>
<dbReference type="Gene3D" id="2.20.100.10">
    <property type="entry name" value="Thrombospondin type-1 (TSP1) repeat"/>
    <property type="match status" value="1"/>
</dbReference>
<name>A0A8S3QLL3_MYTED</name>
<dbReference type="InterPro" id="IPR020901">
    <property type="entry name" value="Prtase_inh_Kunz-CS"/>
</dbReference>
<dbReference type="InterPro" id="IPR036383">
    <property type="entry name" value="TSP1_rpt_sf"/>
</dbReference>
<dbReference type="SMART" id="SM00131">
    <property type="entry name" value="KU"/>
    <property type="match status" value="1"/>
</dbReference>
<sequence>MKHFFNTSSSKCEPFWYGGCKGNQNNFQSDEECQAACVQEGAIDLHKMRKDVIDLNTKDKLMSNITLISSNQEKTDQDVTDLQAHVDGQWSSWIDTPSSVTWCWLPFAVSRMFKSIPSTRREKCTGSRNKHVKCQQYDLCPVNGAWSVWSDNTCSVTCGVGTRSRSRSCSNPYPQYGGNKCIGIRTDHVTCTQPNKCPGDYICSGIYNDRTYTESARLVVRQSKYLALISLMQEIISALVSTMTERAQSQFIGLTESARLVVRQRKNLTSISLMWEIISALGSTIIGHIIQNQPGL</sequence>
<dbReference type="InterPro" id="IPR000884">
    <property type="entry name" value="TSP1_rpt"/>
</dbReference>
<dbReference type="InterPro" id="IPR036880">
    <property type="entry name" value="Kunitz_BPTI_sf"/>
</dbReference>
<dbReference type="OrthoDB" id="6273859at2759"/>
<dbReference type="InterPro" id="IPR002223">
    <property type="entry name" value="Kunitz_BPTI"/>
</dbReference>
<protein>
    <submittedName>
        <fullName evidence="3">THBS2S</fullName>
    </submittedName>
</protein>
<proteinExistence type="predicted"/>
<comment type="caution">
    <text evidence="3">The sequence shown here is derived from an EMBL/GenBank/DDBJ whole genome shotgun (WGS) entry which is preliminary data.</text>
</comment>
<dbReference type="PRINTS" id="PR00759">
    <property type="entry name" value="BASICPTASE"/>
</dbReference>
<evidence type="ECO:0000256" key="1">
    <source>
        <dbReference type="ARBA" id="ARBA00023157"/>
    </source>
</evidence>
<dbReference type="Gene3D" id="4.10.410.10">
    <property type="entry name" value="Pancreatic trypsin inhibitor Kunitz domain"/>
    <property type="match status" value="1"/>
</dbReference>
<keyword evidence="1" id="KW-1015">Disulfide bond</keyword>
<reference evidence="3" key="1">
    <citation type="submission" date="2021-03" db="EMBL/GenBank/DDBJ databases">
        <authorList>
            <person name="Bekaert M."/>
        </authorList>
    </citation>
    <scope>NUCLEOTIDE SEQUENCE</scope>
</reference>
<dbReference type="Proteomes" id="UP000683360">
    <property type="component" value="Unassembled WGS sequence"/>
</dbReference>
<dbReference type="SMART" id="SM00209">
    <property type="entry name" value="TSP1"/>
    <property type="match status" value="1"/>
</dbReference>
<dbReference type="SUPFAM" id="SSF57362">
    <property type="entry name" value="BPTI-like"/>
    <property type="match status" value="1"/>
</dbReference>
<dbReference type="PROSITE" id="PS50092">
    <property type="entry name" value="TSP1"/>
    <property type="match status" value="1"/>
</dbReference>
<accession>A0A8S3QLL3</accession>
<dbReference type="GO" id="GO:0005615">
    <property type="term" value="C:extracellular space"/>
    <property type="evidence" value="ECO:0007669"/>
    <property type="project" value="TreeGrafter"/>
</dbReference>
<dbReference type="SUPFAM" id="SSF82895">
    <property type="entry name" value="TSP-1 type 1 repeat"/>
    <property type="match status" value="1"/>
</dbReference>
<evidence type="ECO:0000313" key="3">
    <source>
        <dbReference type="EMBL" id="CAG2196493.1"/>
    </source>
</evidence>
<gene>
    <name evidence="3" type="ORF">MEDL_11325</name>
</gene>
<dbReference type="PANTHER" id="PTHR10083">
    <property type="entry name" value="KUNITZ-TYPE PROTEASE INHIBITOR-RELATED"/>
    <property type="match status" value="1"/>
</dbReference>
<feature type="domain" description="BPTI/Kunitz inhibitor" evidence="2">
    <location>
        <begin position="1"/>
        <end position="37"/>
    </location>
</feature>